<accession>A0ABQ5JG83</accession>
<gene>
    <name evidence="2" type="ORF">LPAF129_02420</name>
</gene>
<sequence>MTWSSTPQQFQIIEVRALLIRIRSGVRGISLAFVIVALAQFVLSCAKAYAIIKKANHQD</sequence>
<evidence type="ECO:0000313" key="3">
    <source>
        <dbReference type="Proteomes" id="UP001055149"/>
    </source>
</evidence>
<keyword evidence="1" id="KW-0812">Transmembrane</keyword>
<evidence type="ECO:0000256" key="1">
    <source>
        <dbReference type="SAM" id="Phobius"/>
    </source>
</evidence>
<evidence type="ECO:0000313" key="2">
    <source>
        <dbReference type="EMBL" id="GKS80557.1"/>
    </source>
</evidence>
<keyword evidence="1" id="KW-0472">Membrane</keyword>
<organism evidence="2 3">
    <name type="scientific">Ligilactobacillus pabuli</name>
    <dbReference type="NCBI Taxonomy" id="2886039"/>
    <lineage>
        <taxon>Bacteria</taxon>
        <taxon>Bacillati</taxon>
        <taxon>Bacillota</taxon>
        <taxon>Bacilli</taxon>
        <taxon>Lactobacillales</taxon>
        <taxon>Lactobacillaceae</taxon>
        <taxon>Ligilactobacillus</taxon>
    </lineage>
</organism>
<dbReference type="EMBL" id="BQXH01000002">
    <property type="protein sequence ID" value="GKS80557.1"/>
    <property type="molecule type" value="Genomic_DNA"/>
</dbReference>
<name>A0ABQ5JG83_9LACO</name>
<dbReference type="Proteomes" id="UP001055149">
    <property type="component" value="Unassembled WGS sequence"/>
</dbReference>
<protein>
    <submittedName>
        <fullName evidence="2">Uncharacterized protein</fullName>
    </submittedName>
</protein>
<proteinExistence type="predicted"/>
<keyword evidence="3" id="KW-1185">Reference proteome</keyword>
<comment type="caution">
    <text evidence="2">The sequence shown here is derived from an EMBL/GenBank/DDBJ whole genome shotgun (WGS) entry which is preliminary data.</text>
</comment>
<feature type="transmembrane region" description="Helical" evidence="1">
    <location>
        <begin position="29"/>
        <end position="52"/>
    </location>
</feature>
<reference evidence="2" key="1">
    <citation type="journal article" date="2022" name="Int. J. Syst. Evol. Microbiol.">
        <title>A novel species of lactic acid bacteria, Ligilactobacillus pabuli sp. nov., isolated from alfalfa silage.</title>
        <authorList>
            <person name="Tohno M."/>
            <person name="Tanizawa Y."/>
            <person name="Sawada H."/>
            <person name="Sakamoto M."/>
            <person name="Ohkuma M."/>
            <person name="Kobayashi H."/>
        </authorList>
    </citation>
    <scope>NUCLEOTIDE SEQUENCE</scope>
    <source>
        <strain evidence="2">AF129</strain>
    </source>
</reference>
<keyword evidence="1" id="KW-1133">Transmembrane helix</keyword>